<feature type="transmembrane region" description="Helical" evidence="14">
    <location>
        <begin position="270"/>
        <end position="286"/>
    </location>
</feature>
<dbReference type="Pfam" id="PF09924">
    <property type="entry name" value="LPG_synthase_C"/>
    <property type="match status" value="1"/>
</dbReference>
<feature type="transmembrane region" description="Helical" evidence="14">
    <location>
        <begin position="451"/>
        <end position="469"/>
    </location>
</feature>
<evidence type="ECO:0000313" key="16">
    <source>
        <dbReference type="EMBL" id="RUS66466.1"/>
    </source>
</evidence>
<feature type="transmembrane region" description="Helical" evidence="14">
    <location>
        <begin position="149"/>
        <end position="174"/>
    </location>
</feature>
<keyword evidence="6 16" id="KW-0808">Transferase</keyword>
<feature type="transmembrane region" description="Helical" evidence="14">
    <location>
        <begin position="29"/>
        <end position="50"/>
    </location>
</feature>
<feature type="transmembrane region" description="Helical" evidence="14">
    <location>
        <begin position="102"/>
        <end position="128"/>
    </location>
</feature>
<dbReference type="OrthoDB" id="145485at2"/>
<keyword evidence="9" id="KW-0443">Lipid metabolism</keyword>
<keyword evidence="8 14" id="KW-1133">Transmembrane helix</keyword>
<dbReference type="EC" id="2.3.2.3" evidence="3"/>
<proteinExistence type="inferred from homology"/>
<dbReference type="Pfam" id="PF03706">
    <property type="entry name" value="LPG_synthase_TM"/>
    <property type="match status" value="1"/>
</dbReference>
<sequence length="881" mass="97156">MTQTTTLTPPARKTLPWLLIERFTAYKQVAGAVIALVLFIAALFICWKLVKETNIAQMRQAVHDVPWSALLLALLAAAGSYTMLIGYEWSASHYAGVQLRPGILVTGGFCAAAVGNAVGLSMLSGGAVRCRLYFSQGLNATDVARMSIFASLSLGCALPLLAAIAALCNVQAAALALHLSAAWVTGIAWGVFALYLIIAMVLYQHRLRSSPPDDTPGTGKSRWFQYVQFGRWPIRIPSLRLASWQLVITLFDVIFAATILYLLLPSAPPFITFVLVYLLALAAGVLSHVPGGLGVFEAVILAAFAGQLGAAQLAAALLLYRAVYVLLPLGLASIILLLNEGRNYLPLQSVMRSAASVAAPIISVLVFAAGIILLFSGATPEIDSRLQILSFIMPDQLINASHLAASLVGVLCLVLARGLRRRLSAAWMLTLLLLIAASVLSILKGLDWEEAFVMLVIAALLYAFRSSFYRKSRLTEVPFSALFATACFCVVAVSLWLTFFVYQEIPYHNKLWWQFELDSEAPRALRAALASFLLLGCIALTWLLRPALPIARQARNEQLDEAYRIVQAGTQPEGGLVMSGDKAILFNETRTAFLMYARHRRSMIALFDPIGSALERADLIWEFRDLCDQHRVRPVFYQVSAANLPYYMDAGLTAIKLGEEAIVDLTRFDLQSKTNRDLRYTWSRGQRDGLSLAFYAPGTAPMAQLQEISDQWLQNKHVREKGFSLGHFAPDYLRHFTIATVEYQGQIVAFANLLQTTNGASASLDLMRVADHAPNLTMEFLMVGLILHFQQHQLQRFSLGMVPLSGLHLRRGAPVTQRLGAMIFRRGEQFYNFQGLRRFKNKFSPHWEPRYMAVPAGLDPWMALVDTATLISGGWSGLVKR</sequence>
<organism evidence="16 17">
    <name type="scientific">Saezia sanguinis</name>
    <dbReference type="NCBI Taxonomy" id="1965230"/>
    <lineage>
        <taxon>Bacteria</taxon>
        <taxon>Pseudomonadati</taxon>
        <taxon>Pseudomonadota</taxon>
        <taxon>Betaproteobacteria</taxon>
        <taxon>Burkholderiales</taxon>
        <taxon>Saeziaceae</taxon>
        <taxon>Saezia</taxon>
    </lineage>
</organism>
<dbReference type="Proteomes" id="UP000286947">
    <property type="component" value="Unassembled WGS sequence"/>
</dbReference>
<evidence type="ECO:0000259" key="15">
    <source>
        <dbReference type="Pfam" id="PF09924"/>
    </source>
</evidence>
<dbReference type="GO" id="GO:0055091">
    <property type="term" value="P:phospholipid homeostasis"/>
    <property type="evidence" value="ECO:0007669"/>
    <property type="project" value="TreeGrafter"/>
</dbReference>
<dbReference type="GO" id="GO:0005886">
    <property type="term" value="C:plasma membrane"/>
    <property type="evidence" value="ECO:0007669"/>
    <property type="project" value="UniProtKB-SubCell"/>
</dbReference>
<evidence type="ECO:0000256" key="10">
    <source>
        <dbReference type="ARBA" id="ARBA00023136"/>
    </source>
</evidence>
<evidence type="ECO:0000256" key="6">
    <source>
        <dbReference type="ARBA" id="ARBA00022679"/>
    </source>
</evidence>
<keyword evidence="16" id="KW-0012">Acyltransferase</keyword>
<evidence type="ECO:0000256" key="13">
    <source>
        <dbReference type="ARBA" id="ARBA00047540"/>
    </source>
</evidence>
<feature type="transmembrane region" description="Helical" evidence="14">
    <location>
        <begin position="397"/>
        <end position="416"/>
    </location>
</feature>
<comment type="similarity">
    <text evidence="2">Belongs to the LPG synthase family.</text>
</comment>
<dbReference type="GO" id="GO:0047637">
    <property type="term" value="F:phosphatidylglycerol alanyltransferase activity"/>
    <property type="evidence" value="ECO:0007669"/>
    <property type="project" value="TreeGrafter"/>
</dbReference>
<comment type="catalytic activity">
    <reaction evidence="13">
        <text>L-lysyl-tRNA(Lys) + a 1,2-diacyl-sn-glycero-3-phospho-(1'-sn-glycerol) = a 1,2-diacyl-sn-glycero-3-phospho-1'-(3'-O-L-lysyl)-sn-glycerol + tRNA(Lys)</text>
        <dbReference type="Rhea" id="RHEA:10668"/>
        <dbReference type="Rhea" id="RHEA-COMP:9696"/>
        <dbReference type="Rhea" id="RHEA-COMP:9697"/>
        <dbReference type="ChEBI" id="CHEBI:64716"/>
        <dbReference type="ChEBI" id="CHEBI:75792"/>
        <dbReference type="ChEBI" id="CHEBI:78442"/>
        <dbReference type="ChEBI" id="CHEBI:78529"/>
        <dbReference type="EC" id="2.3.2.3"/>
    </reaction>
</comment>
<feature type="transmembrane region" description="Helical" evidence="14">
    <location>
        <begin position="350"/>
        <end position="377"/>
    </location>
</feature>
<feature type="transmembrane region" description="Helical" evidence="14">
    <location>
        <begin position="70"/>
        <end position="90"/>
    </location>
</feature>
<keyword evidence="11" id="KW-0046">Antibiotic resistance</keyword>
<dbReference type="SUPFAM" id="SSF55729">
    <property type="entry name" value="Acyl-CoA N-acyltransferases (Nat)"/>
    <property type="match status" value="1"/>
</dbReference>
<feature type="domain" description="Phosphatidylglycerol lysyltransferase C-terminal" evidence="15">
    <location>
        <begin position="570"/>
        <end position="853"/>
    </location>
</feature>
<name>A0A433SCQ8_9BURK</name>
<dbReference type="InterPro" id="IPR051211">
    <property type="entry name" value="PG_lysyltransferase"/>
</dbReference>
<evidence type="ECO:0000256" key="8">
    <source>
        <dbReference type="ARBA" id="ARBA00022989"/>
    </source>
</evidence>
<dbReference type="PANTHER" id="PTHR34697:SF2">
    <property type="entry name" value="PHOSPHATIDYLGLYCEROL LYSYLTRANSFERASE"/>
    <property type="match status" value="1"/>
</dbReference>
<gene>
    <name evidence="16" type="primary">mprF</name>
    <name evidence="16" type="ORF">CUZ56_01745</name>
</gene>
<evidence type="ECO:0000256" key="4">
    <source>
        <dbReference type="ARBA" id="ARBA00021546"/>
    </source>
</evidence>
<dbReference type="EMBL" id="PQSP01000004">
    <property type="protein sequence ID" value="RUS66466.1"/>
    <property type="molecule type" value="Genomic_DNA"/>
</dbReference>
<evidence type="ECO:0000256" key="9">
    <source>
        <dbReference type="ARBA" id="ARBA00023098"/>
    </source>
</evidence>
<feature type="transmembrane region" description="Helical" evidence="14">
    <location>
        <begin position="423"/>
        <end position="445"/>
    </location>
</feature>
<accession>A0A433SCQ8</accession>
<dbReference type="AlphaFoldDB" id="A0A433SCQ8"/>
<dbReference type="RefSeq" id="WP_126979958.1">
    <property type="nucleotide sequence ID" value="NZ_PQSP01000004.1"/>
</dbReference>
<dbReference type="GO" id="GO:0050071">
    <property type="term" value="F:phosphatidylglycerol lysyltransferase activity"/>
    <property type="evidence" value="ECO:0007669"/>
    <property type="project" value="UniProtKB-EC"/>
</dbReference>
<evidence type="ECO:0000313" key="17">
    <source>
        <dbReference type="Proteomes" id="UP000286947"/>
    </source>
</evidence>
<dbReference type="NCBIfam" id="NF033480">
    <property type="entry name" value="bifunc_MprF"/>
    <property type="match status" value="1"/>
</dbReference>
<evidence type="ECO:0000256" key="14">
    <source>
        <dbReference type="SAM" id="Phobius"/>
    </source>
</evidence>
<comment type="subcellular location">
    <subcellularLocation>
        <location evidence="1">Cell membrane</location>
        <topology evidence="1">Multi-pass membrane protein</topology>
    </subcellularLocation>
</comment>
<feature type="transmembrane region" description="Helical" evidence="14">
    <location>
        <begin position="241"/>
        <end position="264"/>
    </location>
</feature>
<evidence type="ECO:0000256" key="3">
    <source>
        <dbReference type="ARBA" id="ARBA00012014"/>
    </source>
</evidence>
<dbReference type="PANTHER" id="PTHR34697">
    <property type="entry name" value="PHOSPHATIDYLGLYCEROL LYSYLTRANSFERASE"/>
    <property type="match status" value="1"/>
</dbReference>
<evidence type="ECO:0000256" key="11">
    <source>
        <dbReference type="ARBA" id="ARBA00023251"/>
    </source>
</evidence>
<feature type="transmembrane region" description="Helical" evidence="14">
    <location>
        <begin position="180"/>
        <end position="203"/>
    </location>
</feature>
<feature type="transmembrane region" description="Helical" evidence="14">
    <location>
        <begin position="481"/>
        <end position="503"/>
    </location>
</feature>
<feature type="transmembrane region" description="Helical" evidence="14">
    <location>
        <begin position="318"/>
        <end position="338"/>
    </location>
</feature>
<protein>
    <recommendedName>
        <fullName evidence="4">Phosphatidylglycerol lysyltransferase</fullName>
        <ecNumber evidence="3">2.3.2.3</ecNumber>
    </recommendedName>
    <alternativeName>
        <fullName evidence="12">Lysylphosphatidylglycerol synthase</fullName>
    </alternativeName>
</protein>
<comment type="caution">
    <text evidence="16">The sequence shown here is derived from an EMBL/GenBank/DDBJ whole genome shotgun (WGS) entry which is preliminary data.</text>
</comment>
<dbReference type="InterPro" id="IPR016181">
    <property type="entry name" value="Acyl_CoA_acyltransferase"/>
</dbReference>
<reference evidence="16 17" key="1">
    <citation type="submission" date="2018-01" db="EMBL/GenBank/DDBJ databases">
        <title>Saezia sanguinis gen. nov., sp. nov., in the order Burkholderiales isolated from human blood.</title>
        <authorList>
            <person name="Medina-Pascual M.J."/>
            <person name="Valdezate S."/>
            <person name="Monzon S."/>
            <person name="Cuesta I."/>
            <person name="Carrasco G."/>
            <person name="Villalon P."/>
            <person name="Saez-Nieto J.A."/>
        </authorList>
    </citation>
    <scope>NUCLEOTIDE SEQUENCE [LARGE SCALE GENOMIC DNA]</scope>
    <source>
        <strain evidence="16 17">CNM695-12</strain>
    </source>
</reference>
<keyword evidence="17" id="KW-1185">Reference proteome</keyword>
<keyword evidence="7 14" id="KW-0812">Transmembrane</keyword>
<dbReference type="InterPro" id="IPR022791">
    <property type="entry name" value="L-PG_synthase/AglD"/>
</dbReference>
<keyword evidence="10 14" id="KW-0472">Membrane</keyword>
<keyword evidence="5" id="KW-1003">Cell membrane</keyword>
<evidence type="ECO:0000256" key="1">
    <source>
        <dbReference type="ARBA" id="ARBA00004651"/>
    </source>
</evidence>
<feature type="transmembrane region" description="Helical" evidence="14">
    <location>
        <begin position="523"/>
        <end position="544"/>
    </location>
</feature>
<evidence type="ECO:0000256" key="2">
    <source>
        <dbReference type="ARBA" id="ARBA00008627"/>
    </source>
</evidence>
<evidence type="ECO:0000256" key="7">
    <source>
        <dbReference type="ARBA" id="ARBA00022692"/>
    </source>
</evidence>
<dbReference type="GO" id="GO:0046677">
    <property type="term" value="P:response to antibiotic"/>
    <property type="evidence" value="ECO:0007669"/>
    <property type="project" value="UniProtKB-KW"/>
</dbReference>
<evidence type="ECO:0000256" key="5">
    <source>
        <dbReference type="ARBA" id="ARBA00022475"/>
    </source>
</evidence>
<evidence type="ECO:0000256" key="12">
    <source>
        <dbReference type="ARBA" id="ARBA00031899"/>
    </source>
</evidence>
<dbReference type="GO" id="GO:0006629">
    <property type="term" value="P:lipid metabolic process"/>
    <property type="evidence" value="ECO:0007669"/>
    <property type="project" value="UniProtKB-KW"/>
</dbReference>
<dbReference type="InterPro" id="IPR024320">
    <property type="entry name" value="LPG_synthase_C"/>
</dbReference>